<keyword evidence="4" id="KW-1185">Reference proteome</keyword>
<feature type="region of interest" description="Disordered" evidence="2">
    <location>
        <begin position="420"/>
        <end position="444"/>
    </location>
</feature>
<dbReference type="PANTHER" id="PTHR42264">
    <property type="entry name" value="EPHRIN_REC_LIKE DOMAIN-CONTAINING PROTEIN"/>
    <property type="match status" value="1"/>
</dbReference>
<accession>A0A8H7VKS8</accession>
<feature type="compositionally biased region" description="Low complexity" evidence="2">
    <location>
        <begin position="428"/>
        <end position="439"/>
    </location>
</feature>
<evidence type="ECO:0000256" key="1">
    <source>
        <dbReference type="SAM" id="Coils"/>
    </source>
</evidence>
<sequence length="1123" mass="130428">MDLGSLLNQDTSSLSIESLRELLKESESSVKLNRLTNATFTLPSTLEQSFEFFNVHIQLLLSIQYTDDEAYGSQYANTILVESLRTCTQGLIRMHYGQQWLFQFPCHFTFTIWQWFHTSTDKTILMYLYGLSLSALINNYNNNDHIKLQESGALGLVQFIKSRSIPLGCHIWVMCCTVDNKNTTINTKILFFNELEIILKKDKQRMAGYITEFLLTLDNAQVDLLSIEVDQRLENTMMGGLVRPIFSKDDLLLGHASFLALAQNVSQHDYLEITRITRIIELQRRIKSPNFKNPLYTTICSRKLPSDMISKVKLLRTGIKSWQQIFLQQQQQNHGNDNEEFNIYLRDLVYRHYPIDQKTMLDVILAFWTIRDPYHQHRTVIINALLTQLKEKKSYNRRLSPYYAFTQLFNTPVLDTNNGINELSTHTNNNNNSSSSSNNKDLFNNTMTATTTTTKTGADIDISQLVSEYSHSTLKKGCLETLKLLTPYAETSTKGWVTDCLQEAMPQVVEAYIKYLATLVTKENNSNRQQQRQNQSSNNNINGKHLCQVLRNPRILSLGSHVVPTLLLALDQDTFMWLQCNSIEFINLVQHYFNECSQLTKQLFVINLLETKTKIYMDQLLSMLRDKSTTMNVANNSTQHTTTRWFLNHFIRPLLTVAGNGTEGVATQIFRQILKTRADFIWYLGSPSSSKDNTDDTMNTMGANSSQQQQQYEGDINFKGLEIAKTHEILAIKQIGLVDMFHEMVRLGDTTKTERLVQMWYNLWTSENHSSFTVPVSWIMQCIGLYDEAPAVVKQMIEQLIRIGIQQSIQLKTKQEQGNHSENNTIPSLLSSSSSRSFIVDMMDLMILADIPELDSIMDVFFRLYQEEEEGIDDKKEGIVDDEFIWCIVETLIQLIEELRLETAFITSTTTTQQRFIKQQQKKYPKPQKELRKQILRRKQQELENRFFKGGNRKRTKKNKRQLKQLKKQLYQQIMAQEESTPSPSPSFYFDDSMDIDYQDRQQQQHNPTNKTKALYQLISRALTFLLTMGSYDDSIEEIRVKVRLRNKLSEWLLLYEPLGILKKFLNQQLQEEEEQDENNNSINDLFDDLNNTIDVYIQNLIRCNQFDLVEKAQRLLDCNINL</sequence>
<feature type="coiled-coil region" evidence="1">
    <location>
        <begin position="926"/>
        <end position="980"/>
    </location>
</feature>
<dbReference type="AlphaFoldDB" id="A0A8H7VKS8"/>
<protein>
    <submittedName>
        <fullName evidence="3">Uncharacterized protein</fullName>
    </submittedName>
</protein>
<proteinExistence type="predicted"/>
<evidence type="ECO:0000256" key="2">
    <source>
        <dbReference type="SAM" id="MobiDB-lite"/>
    </source>
</evidence>
<reference evidence="3 4" key="1">
    <citation type="submission" date="2020-12" db="EMBL/GenBank/DDBJ databases">
        <title>Metabolic potential, ecology and presence of endohyphal bacteria is reflected in genomic diversity of Mucoromycotina.</title>
        <authorList>
            <person name="Muszewska A."/>
            <person name="Okrasinska A."/>
            <person name="Steczkiewicz K."/>
            <person name="Drgas O."/>
            <person name="Orlowska M."/>
            <person name="Perlinska-Lenart U."/>
            <person name="Aleksandrzak-Piekarczyk T."/>
            <person name="Szatraj K."/>
            <person name="Zielenkiewicz U."/>
            <person name="Pilsyk S."/>
            <person name="Malc E."/>
            <person name="Mieczkowski P."/>
            <person name="Kruszewska J.S."/>
            <person name="Biernat P."/>
            <person name="Pawlowska J."/>
        </authorList>
    </citation>
    <scope>NUCLEOTIDE SEQUENCE [LARGE SCALE GENOMIC DNA]</scope>
    <source>
        <strain evidence="3 4">CBS 142.35</strain>
    </source>
</reference>
<evidence type="ECO:0000313" key="4">
    <source>
        <dbReference type="Proteomes" id="UP000646827"/>
    </source>
</evidence>
<organism evidence="3 4">
    <name type="scientific">Circinella minor</name>
    <dbReference type="NCBI Taxonomy" id="1195481"/>
    <lineage>
        <taxon>Eukaryota</taxon>
        <taxon>Fungi</taxon>
        <taxon>Fungi incertae sedis</taxon>
        <taxon>Mucoromycota</taxon>
        <taxon>Mucoromycotina</taxon>
        <taxon>Mucoromycetes</taxon>
        <taxon>Mucorales</taxon>
        <taxon>Lichtheimiaceae</taxon>
        <taxon>Circinella</taxon>
    </lineage>
</organism>
<name>A0A8H7VKS8_9FUNG</name>
<comment type="caution">
    <text evidence="3">The sequence shown here is derived from an EMBL/GenBank/DDBJ whole genome shotgun (WGS) entry which is preliminary data.</text>
</comment>
<dbReference type="Proteomes" id="UP000646827">
    <property type="component" value="Unassembled WGS sequence"/>
</dbReference>
<keyword evidence="1" id="KW-0175">Coiled coil</keyword>
<dbReference type="OrthoDB" id="2244892at2759"/>
<dbReference type="EMBL" id="JAEPRB010000243">
    <property type="protein sequence ID" value="KAG2218244.1"/>
    <property type="molecule type" value="Genomic_DNA"/>
</dbReference>
<evidence type="ECO:0000313" key="3">
    <source>
        <dbReference type="EMBL" id="KAG2218244.1"/>
    </source>
</evidence>
<gene>
    <name evidence="3" type="ORF">INT45_002763</name>
</gene>